<sequence length="271" mass="30000">MNMLFSRGGQQQQQGQPPPSTQSWYPPSVASPTTHSAPSRSPPPLPNFGAHSSGINPLSRQSTNDSRPSSGVYPPSTSSGSYPGSYQPPTSVPASSSGSYLSSPLKSNSAASLRDKSPEELTRLLNDKEAYNSFLHSLDELGRLNKISEELKKSTIDESKNNLAKESEIAELRTQCMIIRNTELAASREKFEEVEKRYKEVQANCSPTALIRKLQDAANEADEESENLHRSFLAGEIELLQFIQRYRKQRLLYHRRSLIRMAALSSMTTPG</sequence>
<dbReference type="GO" id="GO:0000813">
    <property type="term" value="C:ESCRT I complex"/>
    <property type="evidence" value="ECO:0007669"/>
    <property type="project" value="UniProtKB-ARBA"/>
</dbReference>
<evidence type="ECO:0000313" key="10">
    <source>
        <dbReference type="EMBL" id="KAG0585340.1"/>
    </source>
</evidence>
<comment type="similarity">
    <text evidence="2">Belongs to the VPS37 family.</text>
</comment>
<dbReference type="EMBL" id="CM026422">
    <property type="protein sequence ID" value="KAG0585340.1"/>
    <property type="molecule type" value="Genomic_DNA"/>
</dbReference>
<dbReference type="GO" id="GO:0043162">
    <property type="term" value="P:ubiquitin-dependent protein catabolic process via the multivesicular body sorting pathway"/>
    <property type="evidence" value="ECO:0007669"/>
    <property type="project" value="TreeGrafter"/>
</dbReference>
<dbReference type="PROSITE" id="PS51314">
    <property type="entry name" value="VPS37_C"/>
    <property type="match status" value="1"/>
</dbReference>
<feature type="compositionally biased region" description="Polar residues" evidence="8">
    <location>
        <begin position="21"/>
        <end position="39"/>
    </location>
</feature>
<dbReference type="OrthoDB" id="10260857at2759"/>
<evidence type="ECO:0000256" key="2">
    <source>
        <dbReference type="ARBA" id="ARBA00007617"/>
    </source>
</evidence>
<comment type="caution">
    <text evidence="10">The sequence shown here is derived from an EMBL/GenBank/DDBJ whole genome shotgun (WGS) entry which is preliminary data.</text>
</comment>
<comment type="subcellular location">
    <subcellularLocation>
        <location evidence="1">Endosome</location>
    </subcellularLocation>
</comment>
<dbReference type="InterPro" id="IPR009851">
    <property type="entry name" value="Mod_r"/>
</dbReference>
<dbReference type="PANTHER" id="PTHR13678">
    <property type="entry name" value="VACUOLAR PROTEIN SORTING-ASSOCIATED PROTEIN 37"/>
    <property type="match status" value="1"/>
</dbReference>
<name>A0A8T0INI9_CERPU</name>
<dbReference type="PANTHER" id="PTHR13678:SF2">
    <property type="entry name" value="VACUOLAR PROTEIN SORTING-ASSOCIATED PROTEIN 37A"/>
    <property type="match status" value="1"/>
</dbReference>
<protein>
    <recommendedName>
        <fullName evidence="9">VPS37 C-terminal domain-containing protein</fullName>
    </recommendedName>
</protein>
<evidence type="ECO:0000259" key="9">
    <source>
        <dbReference type="PROSITE" id="PS51314"/>
    </source>
</evidence>
<evidence type="ECO:0000313" key="11">
    <source>
        <dbReference type="Proteomes" id="UP000822688"/>
    </source>
</evidence>
<keyword evidence="11" id="KW-1185">Reference proteome</keyword>
<organism evidence="10 11">
    <name type="scientific">Ceratodon purpureus</name>
    <name type="common">Fire moss</name>
    <name type="synonym">Dicranum purpureum</name>
    <dbReference type="NCBI Taxonomy" id="3225"/>
    <lineage>
        <taxon>Eukaryota</taxon>
        <taxon>Viridiplantae</taxon>
        <taxon>Streptophyta</taxon>
        <taxon>Embryophyta</taxon>
        <taxon>Bryophyta</taxon>
        <taxon>Bryophytina</taxon>
        <taxon>Bryopsida</taxon>
        <taxon>Dicranidae</taxon>
        <taxon>Pseudoditrichales</taxon>
        <taxon>Ditrichaceae</taxon>
        <taxon>Ceratodon</taxon>
    </lineage>
</organism>
<dbReference type="AlphaFoldDB" id="A0A8T0INI9"/>
<feature type="compositionally biased region" description="Low complexity" evidence="8">
    <location>
        <begin position="68"/>
        <end position="110"/>
    </location>
</feature>
<dbReference type="GO" id="GO:0006612">
    <property type="term" value="P:protein targeting to membrane"/>
    <property type="evidence" value="ECO:0007669"/>
    <property type="project" value="TreeGrafter"/>
</dbReference>
<keyword evidence="7" id="KW-0175">Coiled coil</keyword>
<reference evidence="10" key="1">
    <citation type="submission" date="2020-06" db="EMBL/GenBank/DDBJ databases">
        <title>WGS assembly of Ceratodon purpureus strain R40.</title>
        <authorList>
            <person name="Carey S.B."/>
            <person name="Jenkins J."/>
            <person name="Shu S."/>
            <person name="Lovell J.T."/>
            <person name="Sreedasyam A."/>
            <person name="Maumus F."/>
            <person name="Tiley G.P."/>
            <person name="Fernandez-Pozo N."/>
            <person name="Barry K."/>
            <person name="Chen C."/>
            <person name="Wang M."/>
            <person name="Lipzen A."/>
            <person name="Daum C."/>
            <person name="Saski C.A."/>
            <person name="Payton A.C."/>
            <person name="Mcbreen J.C."/>
            <person name="Conrad R.E."/>
            <person name="Kollar L.M."/>
            <person name="Olsson S."/>
            <person name="Huttunen S."/>
            <person name="Landis J.B."/>
            <person name="Wickett N.J."/>
            <person name="Johnson M.G."/>
            <person name="Rensing S.A."/>
            <person name="Grimwood J."/>
            <person name="Schmutz J."/>
            <person name="Mcdaniel S.F."/>
        </authorList>
    </citation>
    <scope>NUCLEOTIDE SEQUENCE</scope>
    <source>
        <strain evidence="10">R40</strain>
    </source>
</reference>
<evidence type="ECO:0000256" key="1">
    <source>
        <dbReference type="ARBA" id="ARBA00004177"/>
    </source>
</evidence>
<dbReference type="Proteomes" id="UP000822688">
    <property type="component" value="Chromosome 2"/>
</dbReference>
<dbReference type="Gene3D" id="1.10.287.660">
    <property type="entry name" value="Helix hairpin bin"/>
    <property type="match status" value="1"/>
</dbReference>
<accession>A0A8T0INI9</accession>
<evidence type="ECO:0000256" key="3">
    <source>
        <dbReference type="ARBA" id="ARBA00022448"/>
    </source>
</evidence>
<dbReference type="InterPro" id="IPR029012">
    <property type="entry name" value="Helix_hairpin_bin_sf"/>
</dbReference>
<evidence type="ECO:0000256" key="7">
    <source>
        <dbReference type="SAM" id="Coils"/>
    </source>
</evidence>
<evidence type="ECO:0000256" key="5">
    <source>
        <dbReference type="ARBA" id="ARBA00022927"/>
    </source>
</evidence>
<feature type="compositionally biased region" description="Polar residues" evidence="8">
    <location>
        <begin position="53"/>
        <end position="67"/>
    </location>
</feature>
<dbReference type="SUPFAM" id="SSF140111">
    <property type="entry name" value="Endosomal sorting complex assembly domain"/>
    <property type="match status" value="1"/>
</dbReference>
<dbReference type="Pfam" id="PF07200">
    <property type="entry name" value="Mod_r"/>
    <property type="match status" value="1"/>
</dbReference>
<dbReference type="InterPro" id="IPR037202">
    <property type="entry name" value="ESCRT_assembly_dom"/>
</dbReference>
<evidence type="ECO:0000256" key="6">
    <source>
        <dbReference type="PROSITE-ProRule" id="PRU00646"/>
    </source>
</evidence>
<evidence type="ECO:0000256" key="4">
    <source>
        <dbReference type="ARBA" id="ARBA00022753"/>
    </source>
</evidence>
<dbReference type="GO" id="GO:0006623">
    <property type="term" value="P:protein targeting to vacuole"/>
    <property type="evidence" value="ECO:0007669"/>
    <property type="project" value="TreeGrafter"/>
</dbReference>
<proteinExistence type="inferred from homology"/>
<feature type="domain" description="VPS37 C-terminal" evidence="9">
    <location>
        <begin position="188"/>
        <end position="271"/>
    </location>
</feature>
<keyword evidence="4" id="KW-0967">Endosome</keyword>
<gene>
    <name evidence="10" type="ORF">KC19_2G003600</name>
</gene>
<feature type="coiled-coil region" evidence="7">
    <location>
        <begin position="184"/>
        <end position="231"/>
    </location>
</feature>
<keyword evidence="3 6" id="KW-0813">Transport</keyword>
<feature type="region of interest" description="Disordered" evidence="8">
    <location>
        <begin position="1"/>
        <end position="116"/>
    </location>
</feature>
<keyword evidence="5 6" id="KW-0653">Protein transport</keyword>
<evidence type="ECO:0000256" key="8">
    <source>
        <dbReference type="SAM" id="MobiDB-lite"/>
    </source>
</evidence>